<dbReference type="InterPro" id="IPR002052">
    <property type="entry name" value="DNA_methylase_N6_adenine_CS"/>
</dbReference>
<dbReference type="Pfam" id="PF05175">
    <property type="entry name" value="MTS"/>
    <property type="match status" value="1"/>
</dbReference>
<evidence type="ECO:0000256" key="5">
    <source>
        <dbReference type="HAMAP-Rule" id="MF_02126"/>
    </source>
</evidence>
<dbReference type="Gene3D" id="3.40.50.150">
    <property type="entry name" value="Vaccinia Virus protein VP39"/>
    <property type="match status" value="1"/>
</dbReference>
<keyword evidence="2 5" id="KW-0808">Transferase</keyword>
<sequence>MSGRLKTIGDVLNEAASMLKDYCENKGEDCKKIALMMVSHILNIDKTEVILNKDLPIEQDKYEKIVNAISKYLQDYPLQYCTNKAFYMGLEFYVDENVLIPRFDTEVLVEVAIEIFKDRKNLYFLDIGTGSGCIAVALCKFLDCKVLAVDISERALEVARKNAKLNGVENRISFVRSNLFENIPKNLRFDAILSNPPYISESERFKLEKQVLKEPHIALFSKEDGLWFFKEIANKAKLYLKDGGYIIFEVGFSQAEKVKRILEQNGYENIKSRKDLNNIERCIFAING</sequence>
<comment type="caution">
    <text evidence="8">The sequence shown here is derived from an EMBL/GenBank/DDBJ whole genome shotgun (WGS) entry which is preliminary data.</text>
</comment>
<dbReference type="AlphaFoldDB" id="A0A7C5V5N5"/>
<feature type="domain" description="Methyltransferase small" evidence="6">
    <location>
        <begin position="113"/>
        <end position="215"/>
    </location>
</feature>
<comment type="caution">
    <text evidence="5">Lacks conserved residue(s) required for the propagation of feature annotation.</text>
</comment>
<dbReference type="CDD" id="cd02440">
    <property type="entry name" value="AdoMet_MTases"/>
    <property type="match status" value="1"/>
</dbReference>
<feature type="binding site" evidence="5">
    <location>
        <begin position="128"/>
        <end position="132"/>
    </location>
    <ligand>
        <name>S-adenosyl-L-methionine</name>
        <dbReference type="ChEBI" id="CHEBI:59789"/>
    </ligand>
</feature>
<dbReference type="EMBL" id="DRUZ01000062">
    <property type="protein sequence ID" value="HHS01842.1"/>
    <property type="molecule type" value="Genomic_DNA"/>
</dbReference>
<evidence type="ECO:0000313" key="8">
    <source>
        <dbReference type="EMBL" id="HHS01842.1"/>
    </source>
</evidence>
<dbReference type="Pfam" id="PF17827">
    <property type="entry name" value="PrmC_N"/>
    <property type="match status" value="1"/>
</dbReference>
<dbReference type="GO" id="GO:0032259">
    <property type="term" value="P:methylation"/>
    <property type="evidence" value="ECO:0007669"/>
    <property type="project" value="UniProtKB-KW"/>
</dbReference>
<dbReference type="EC" id="2.1.1.297" evidence="5"/>
<evidence type="ECO:0000256" key="2">
    <source>
        <dbReference type="ARBA" id="ARBA00022679"/>
    </source>
</evidence>
<comment type="similarity">
    <text evidence="5">Belongs to the protein N5-glutamine methyltransferase family. PrmC subfamily.</text>
</comment>
<dbReference type="InterPro" id="IPR050320">
    <property type="entry name" value="N5-glutamine_MTase"/>
</dbReference>
<proteinExistence type="inferred from homology"/>
<evidence type="ECO:0000259" key="7">
    <source>
        <dbReference type="Pfam" id="PF17827"/>
    </source>
</evidence>
<accession>A0A7C5V5N5</accession>
<feature type="binding site" evidence="5">
    <location>
        <position position="195"/>
    </location>
    <ligand>
        <name>S-adenosyl-L-methionine</name>
        <dbReference type="ChEBI" id="CHEBI:59789"/>
    </ligand>
</feature>
<dbReference type="HAMAP" id="MF_02126">
    <property type="entry name" value="RF_methyltr_PrmC"/>
    <property type="match status" value="1"/>
</dbReference>
<dbReference type="PANTHER" id="PTHR18895">
    <property type="entry name" value="HEMK METHYLTRANSFERASE"/>
    <property type="match status" value="1"/>
</dbReference>
<evidence type="ECO:0000256" key="4">
    <source>
        <dbReference type="ARBA" id="ARBA00048391"/>
    </source>
</evidence>
<evidence type="ECO:0000256" key="1">
    <source>
        <dbReference type="ARBA" id="ARBA00022603"/>
    </source>
</evidence>
<comment type="catalytic activity">
    <reaction evidence="4 5">
        <text>L-glutaminyl-[peptide chain release factor] + S-adenosyl-L-methionine = N(5)-methyl-L-glutaminyl-[peptide chain release factor] + S-adenosyl-L-homocysteine + H(+)</text>
        <dbReference type="Rhea" id="RHEA:42896"/>
        <dbReference type="Rhea" id="RHEA-COMP:10271"/>
        <dbReference type="Rhea" id="RHEA-COMP:10272"/>
        <dbReference type="ChEBI" id="CHEBI:15378"/>
        <dbReference type="ChEBI" id="CHEBI:30011"/>
        <dbReference type="ChEBI" id="CHEBI:57856"/>
        <dbReference type="ChEBI" id="CHEBI:59789"/>
        <dbReference type="ChEBI" id="CHEBI:61891"/>
        <dbReference type="EC" id="2.1.1.297"/>
    </reaction>
</comment>
<evidence type="ECO:0000256" key="3">
    <source>
        <dbReference type="ARBA" id="ARBA00022691"/>
    </source>
</evidence>
<dbReference type="NCBIfam" id="TIGR00536">
    <property type="entry name" value="hemK_fam"/>
    <property type="match status" value="1"/>
</dbReference>
<dbReference type="InterPro" id="IPR029063">
    <property type="entry name" value="SAM-dependent_MTases_sf"/>
</dbReference>
<comment type="function">
    <text evidence="5">Methylates the class 1 translation termination release factors RF1/PrfA and RF2/PrfB on the glutamine residue of the universally conserved GGQ motif.</text>
</comment>
<dbReference type="GO" id="GO:0102559">
    <property type="term" value="F:peptide chain release factor N(5)-glutamine methyltransferase activity"/>
    <property type="evidence" value="ECO:0007669"/>
    <property type="project" value="UniProtKB-EC"/>
</dbReference>
<dbReference type="InterPro" id="IPR004556">
    <property type="entry name" value="HemK-like"/>
</dbReference>
<dbReference type="NCBIfam" id="TIGR03534">
    <property type="entry name" value="RF_mod_PrmC"/>
    <property type="match status" value="1"/>
</dbReference>
<dbReference type="InterPro" id="IPR040758">
    <property type="entry name" value="PrmC_N"/>
</dbReference>
<dbReference type="Gene3D" id="1.10.8.10">
    <property type="entry name" value="DNA helicase RuvA subunit, C-terminal domain"/>
    <property type="match status" value="1"/>
</dbReference>
<protein>
    <recommendedName>
        <fullName evidence="5">Release factor glutamine methyltransferase</fullName>
        <shortName evidence="5">RF MTase</shortName>
        <ecNumber evidence="5">2.1.1.297</ecNumber>
    </recommendedName>
    <alternativeName>
        <fullName evidence="5">N5-glutamine methyltransferase PrmC</fullName>
    </alternativeName>
    <alternativeName>
        <fullName evidence="5">Protein-(glutamine-N5) MTase PrmC</fullName>
    </alternativeName>
    <alternativeName>
        <fullName evidence="5">Protein-glutamine N-methyltransferase PrmC</fullName>
    </alternativeName>
</protein>
<dbReference type="InterPro" id="IPR019874">
    <property type="entry name" value="RF_methyltr_PrmC"/>
</dbReference>
<gene>
    <name evidence="5 8" type="primary">prmC</name>
    <name evidence="8" type="ORF">ENL71_04840</name>
</gene>
<dbReference type="InterPro" id="IPR007848">
    <property type="entry name" value="Small_mtfrase_dom"/>
</dbReference>
<dbReference type="PANTHER" id="PTHR18895:SF74">
    <property type="entry name" value="MTRF1L RELEASE FACTOR GLUTAMINE METHYLTRANSFERASE"/>
    <property type="match status" value="1"/>
</dbReference>
<feature type="binding site" evidence="5">
    <location>
        <begin position="195"/>
        <end position="198"/>
    </location>
    <ligand>
        <name>substrate</name>
    </ligand>
</feature>
<dbReference type="SUPFAM" id="SSF53335">
    <property type="entry name" value="S-adenosyl-L-methionine-dependent methyltransferases"/>
    <property type="match status" value="1"/>
</dbReference>
<reference evidence="8" key="1">
    <citation type="journal article" date="2020" name="mSystems">
        <title>Genome- and Community-Level Interaction Insights into Carbon Utilization and Element Cycling Functions of Hydrothermarchaeota in Hydrothermal Sediment.</title>
        <authorList>
            <person name="Zhou Z."/>
            <person name="Liu Y."/>
            <person name="Xu W."/>
            <person name="Pan J."/>
            <person name="Luo Z.H."/>
            <person name="Li M."/>
        </authorList>
    </citation>
    <scope>NUCLEOTIDE SEQUENCE [LARGE SCALE GENOMIC DNA]</scope>
    <source>
        <strain evidence="8">SpSt-102</strain>
    </source>
</reference>
<dbReference type="PROSITE" id="PS00092">
    <property type="entry name" value="N6_MTASE"/>
    <property type="match status" value="1"/>
</dbReference>
<dbReference type="GO" id="GO:0003676">
    <property type="term" value="F:nucleic acid binding"/>
    <property type="evidence" value="ECO:0007669"/>
    <property type="project" value="InterPro"/>
</dbReference>
<name>A0A7C5V5N5_9FIRM</name>
<keyword evidence="3 5" id="KW-0949">S-adenosyl-L-methionine</keyword>
<feature type="domain" description="Release factor glutamine methyltransferase N-terminal" evidence="7">
    <location>
        <begin position="10"/>
        <end position="81"/>
    </location>
</feature>
<evidence type="ECO:0000259" key="6">
    <source>
        <dbReference type="Pfam" id="PF05175"/>
    </source>
</evidence>
<organism evidence="8">
    <name type="scientific">Caldicellulosiruptor owensensis</name>
    <dbReference type="NCBI Taxonomy" id="55205"/>
    <lineage>
        <taxon>Bacteria</taxon>
        <taxon>Bacillati</taxon>
        <taxon>Bacillota</taxon>
        <taxon>Bacillota incertae sedis</taxon>
        <taxon>Caldicellulosiruptorales</taxon>
        <taxon>Caldicellulosiruptoraceae</taxon>
        <taxon>Caldicellulosiruptor</taxon>
    </lineage>
</organism>
<keyword evidence="1 5" id="KW-0489">Methyltransferase</keyword>
<feature type="binding site" evidence="5">
    <location>
        <position position="150"/>
    </location>
    <ligand>
        <name>S-adenosyl-L-methionine</name>
        <dbReference type="ChEBI" id="CHEBI:59789"/>
    </ligand>
</feature>